<keyword evidence="3" id="KW-1185">Reference proteome</keyword>
<comment type="caution">
    <text evidence="2">The sequence shown here is derived from an EMBL/GenBank/DDBJ whole genome shotgun (WGS) entry which is preliminary data.</text>
</comment>
<dbReference type="Proteomes" id="UP001286313">
    <property type="component" value="Unassembled WGS sequence"/>
</dbReference>
<proteinExistence type="predicted"/>
<reference evidence="2" key="1">
    <citation type="submission" date="2023-10" db="EMBL/GenBank/DDBJ databases">
        <title>Genome assemblies of two species of porcelain crab, Petrolisthes cinctipes and Petrolisthes manimaculis (Anomura: Porcellanidae).</title>
        <authorList>
            <person name="Angst P."/>
        </authorList>
    </citation>
    <scope>NUCLEOTIDE SEQUENCE</scope>
    <source>
        <strain evidence="2">PB745_01</strain>
        <tissue evidence="2">Gill</tissue>
    </source>
</reference>
<evidence type="ECO:0000313" key="3">
    <source>
        <dbReference type="Proteomes" id="UP001286313"/>
    </source>
</evidence>
<dbReference type="AlphaFoldDB" id="A0AAE1GG52"/>
<evidence type="ECO:0000256" key="1">
    <source>
        <dbReference type="SAM" id="MobiDB-lite"/>
    </source>
</evidence>
<name>A0AAE1GG52_PETCI</name>
<gene>
    <name evidence="2" type="ORF">Pcinc_004901</name>
</gene>
<accession>A0AAE1GG52</accession>
<feature type="region of interest" description="Disordered" evidence="1">
    <location>
        <begin position="1"/>
        <end position="33"/>
    </location>
</feature>
<evidence type="ECO:0000313" key="2">
    <source>
        <dbReference type="EMBL" id="KAK3891182.1"/>
    </source>
</evidence>
<sequence length="109" mass="12830">MQNVKITYHEHQCNNGEEERDFSSDFNESEAEDELANLEGDDRPMVMFRTNSHFTSSVLYRNQGLTSLDDCFEFIREYQEEHVGALVDKDVEGWVEEESPLFRQAMRQT</sequence>
<dbReference type="EMBL" id="JAWQEG010000364">
    <property type="protein sequence ID" value="KAK3891182.1"/>
    <property type="molecule type" value="Genomic_DNA"/>
</dbReference>
<protein>
    <submittedName>
        <fullName evidence="2">Uncharacterized protein</fullName>
    </submittedName>
</protein>
<organism evidence="2 3">
    <name type="scientific">Petrolisthes cinctipes</name>
    <name type="common">Flat porcelain crab</name>
    <dbReference type="NCBI Taxonomy" id="88211"/>
    <lineage>
        <taxon>Eukaryota</taxon>
        <taxon>Metazoa</taxon>
        <taxon>Ecdysozoa</taxon>
        <taxon>Arthropoda</taxon>
        <taxon>Crustacea</taxon>
        <taxon>Multicrustacea</taxon>
        <taxon>Malacostraca</taxon>
        <taxon>Eumalacostraca</taxon>
        <taxon>Eucarida</taxon>
        <taxon>Decapoda</taxon>
        <taxon>Pleocyemata</taxon>
        <taxon>Anomura</taxon>
        <taxon>Galatheoidea</taxon>
        <taxon>Porcellanidae</taxon>
        <taxon>Petrolisthes</taxon>
    </lineage>
</organism>